<evidence type="ECO:0000259" key="12">
    <source>
        <dbReference type="PROSITE" id="PS50235"/>
    </source>
</evidence>
<keyword evidence="6" id="KW-0560">Oxidoreductase</keyword>
<dbReference type="Gene3D" id="3.40.30.10">
    <property type="entry name" value="Glutaredoxin"/>
    <property type="match status" value="1"/>
</dbReference>
<dbReference type="InterPro" id="IPR036770">
    <property type="entry name" value="Ankyrin_rpt-contain_sf"/>
</dbReference>
<dbReference type="SUPFAM" id="SSF52833">
    <property type="entry name" value="Thioredoxin-like"/>
    <property type="match status" value="1"/>
</dbReference>
<dbReference type="PROSITE" id="PS50088">
    <property type="entry name" value="ANK_REPEAT"/>
    <property type="match status" value="1"/>
</dbReference>
<dbReference type="InterPro" id="IPR036249">
    <property type="entry name" value="Thioredoxin-like_sf"/>
</dbReference>
<dbReference type="PROSITE" id="PS50235">
    <property type="entry name" value="USP_3"/>
    <property type="match status" value="1"/>
</dbReference>
<evidence type="ECO:0000256" key="4">
    <source>
        <dbReference type="ARBA" id="ARBA00022862"/>
    </source>
</evidence>
<dbReference type="SUPFAM" id="SSF46579">
    <property type="entry name" value="Prefoldin"/>
    <property type="match status" value="1"/>
</dbReference>
<dbReference type="EC" id="3.4.19.12" evidence="2"/>
<feature type="transmembrane region" description="Helical" evidence="10">
    <location>
        <begin position="474"/>
        <end position="500"/>
    </location>
</feature>
<evidence type="ECO:0000313" key="14">
    <source>
        <dbReference type="Proteomes" id="UP000677054"/>
    </source>
</evidence>
<dbReference type="SUPFAM" id="SSF52047">
    <property type="entry name" value="RNI-like"/>
    <property type="match status" value="1"/>
</dbReference>
<dbReference type="InterPro" id="IPR000866">
    <property type="entry name" value="AhpC/TSA"/>
</dbReference>
<dbReference type="SUPFAM" id="SSF54001">
    <property type="entry name" value="Cysteine proteinases"/>
    <property type="match status" value="1"/>
</dbReference>
<evidence type="ECO:0000256" key="9">
    <source>
        <dbReference type="SAM" id="MobiDB-lite"/>
    </source>
</evidence>
<evidence type="ECO:0000313" key="13">
    <source>
        <dbReference type="EMBL" id="CAD7245659.1"/>
    </source>
</evidence>
<dbReference type="GO" id="GO:0016579">
    <property type="term" value="P:protein deubiquitination"/>
    <property type="evidence" value="ECO:0007669"/>
    <property type="project" value="InterPro"/>
</dbReference>
<feature type="compositionally biased region" description="Basic and acidic residues" evidence="9">
    <location>
        <begin position="2589"/>
        <end position="2600"/>
    </location>
</feature>
<dbReference type="PROSITE" id="PS00973">
    <property type="entry name" value="USP_2"/>
    <property type="match status" value="1"/>
</dbReference>
<keyword evidence="10" id="KW-0812">Transmembrane</keyword>
<dbReference type="PANTHER" id="PTHR21646:SF14">
    <property type="entry name" value="FI05488P"/>
    <property type="match status" value="1"/>
</dbReference>
<feature type="transmembrane region" description="Helical" evidence="10">
    <location>
        <begin position="394"/>
        <end position="417"/>
    </location>
</feature>
<evidence type="ECO:0000256" key="2">
    <source>
        <dbReference type="ARBA" id="ARBA00012759"/>
    </source>
</evidence>
<dbReference type="GO" id="GO:0003723">
    <property type="term" value="F:RNA binding"/>
    <property type="evidence" value="ECO:0007669"/>
    <property type="project" value="UniProtKB-UniRule"/>
</dbReference>
<dbReference type="SMART" id="SM00248">
    <property type="entry name" value="ANK"/>
    <property type="match status" value="2"/>
</dbReference>
<dbReference type="Gene3D" id="3.90.70.10">
    <property type="entry name" value="Cysteine proteinases"/>
    <property type="match status" value="2"/>
</dbReference>
<dbReference type="GO" id="GO:0004843">
    <property type="term" value="F:cysteine-type deubiquitinase activity"/>
    <property type="evidence" value="ECO:0007669"/>
    <property type="project" value="UniProtKB-EC"/>
</dbReference>
<feature type="compositionally biased region" description="Low complexity" evidence="9">
    <location>
        <begin position="658"/>
        <end position="668"/>
    </location>
</feature>
<dbReference type="InterPro" id="IPR007594">
    <property type="entry name" value="RFT1"/>
</dbReference>
<dbReference type="InterPro" id="IPR018200">
    <property type="entry name" value="USP_CS"/>
</dbReference>
<dbReference type="Pfam" id="PF00443">
    <property type="entry name" value="UCH"/>
    <property type="match status" value="1"/>
</dbReference>
<evidence type="ECO:0000256" key="10">
    <source>
        <dbReference type="SAM" id="Phobius"/>
    </source>
</evidence>
<dbReference type="InterPro" id="IPR012677">
    <property type="entry name" value="Nucleotide-bd_a/b_plait_sf"/>
</dbReference>
<dbReference type="Gene3D" id="3.80.10.10">
    <property type="entry name" value="Ribonuclease Inhibitor"/>
    <property type="match status" value="1"/>
</dbReference>
<feature type="region of interest" description="Disordered" evidence="9">
    <location>
        <begin position="609"/>
        <end position="679"/>
    </location>
</feature>
<dbReference type="InterPro" id="IPR002110">
    <property type="entry name" value="Ankyrin_rpt"/>
</dbReference>
<evidence type="ECO:0000256" key="6">
    <source>
        <dbReference type="ARBA" id="ARBA00023002"/>
    </source>
</evidence>
<dbReference type="GO" id="GO:0016020">
    <property type="term" value="C:membrane"/>
    <property type="evidence" value="ECO:0007669"/>
    <property type="project" value="InterPro"/>
</dbReference>
<dbReference type="Pfam" id="PF00076">
    <property type="entry name" value="RRM_1"/>
    <property type="match status" value="1"/>
</dbReference>
<dbReference type="InterPro" id="IPR028889">
    <property type="entry name" value="USP"/>
</dbReference>
<feature type="compositionally biased region" description="Basic and acidic residues" evidence="9">
    <location>
        <begin position="2433"/>
        <end position="2443"/>
    </location>
</feature>
<dbReference type="InterPro" id="IPR001394">
    <property type="entry name" value="Peptidase_C19_UCH"/>
</dbReference>
<proteinExistence type="predicted"/>
<keyword evidence="14" id="KW-1185">Reference proteome</keyword>
<feature type="transmembrane region" description="Helical" evidence="10">
    <location>
        <begin position="350"/>
        <end position="373"/>
    </location>
</feature>
<dbReference type="InterPro" id="IPR050185">
    <property type="entry name" value="Ub_carboxyl-term_hydrolase"/>
</dbReference>
<evidence type="ECO:0000256" key="8">
    <source>
        <dbReference type="PROSITE-ProRule" id="PRU00176"/>
    </source>
</evidence>
<feature type="transmembrane region" description="Helical" evidence="10">
    <location>
        <begin position="278"/>
        <end position="294"/>
    </location>
</feature>
<dbReference type="FunFam" id="3.90.70.10:FF:000046">
    <property type="entry name" value="ubiquitin carboxyl-terminal hydrolase 31"/>
    <property type="match status" value="1"/>
</dbReference>
<dbReference type="Pfam" id="PF12796">
    <property type="entry name" value="Ank_2"/>
    <property type="match status" value="1"/>
</dbReference>
<dbReference type="GO" id="GO:0051920">
    <property type="term" value="F:peroxiredoxin activity"/>
    <property type="evidence" value="ECO:0007669"/>
    <property type="project" value="InterPro"/>
</dbReference>
<feature type="region of interest" description="Disordered" evidence="9">
    <location>
        <begin position="2575"/>
        <end position="2603"/>
    </location>
</feature>
<evidence type="ECO:0000256" key="1">
    <source>
        <dbReference type="ARBA" id="ARBA00000707"/>
    </source>
</evidence>
<dbReference type="InterPro" id="IPR038765">
    <property type="entry name" value="Papain-like_cys_pep_sf"/>
</dbReference>
<dbReference type="Pfam" id="PF04506">
    <property type="entry name" value="Rft-1"/>
    <property type="match status" value="1"/>
</dbReference>
<comment type="catalytic activity">
    <reaction evidence="1">
        <text>Thiol-dependent hydrolysis of ester, thioester, amide, peptide and isopeptide bonds formed by the C-terminal Gly of ubiquitin (a 76-residue protein attached to proteins as an intracellular targeting signal).</text>
        <dbReference type="EC" id="3.4.19.12"/>
    </reaction>
</comment>
<keyword evidence="3" id="KW-0575">Peroxidase</keyword>
<dbReference type="SUPFAM" id="SSF48403">
    <property type="entry name" value="Ankyrin repeat"/>
    <property type="match status" value="1"/>
</dbReference>
<gene>
    <name evidence="13" type="ORF">DSTB1V02_LOCUS5527</name>
</gene>
<reference evidence="13" key="1">
    <citation type="submission" date="2020-11" db="EMBL/GenBank/DDBJ databases">
        <authorList>
            <person name="Tran Van P."/>
        </authorList>
    </citation>
    <scope>NUCLEOTIDE SEQUENCE</scope>
</reference>
<organism evidence="13">
    <name type="scientific">Darwinula stevensoni</name>
    <dbReference type="NCBI Taxonomy" id="69355"/>
    <lineage>
        <taxon>Eukaryota</taxon>
        <taxon>Metazoa</taxon>
        <taxon>Ecdysozoa</taxon>
        <taxon>Arthropoda</taxon>
        <taxon>Crustacea</taxon>
        <taxon>Oligostraca</taxon>
        <taxon>Ostracoda</taxon>
        <taxon>Podocopa</taxon>
        <taxon>Podocopida</taxon>
        <taxon>Darwinulocopina</taxon>
        <taxon>Darwinuloidea</taxon>
        <taxon>Darwinulidae</taxon>
        <taxon>Darwinula</taxon>
    </lineage>
</organism>
<evidence type="ECO:0000256" key="7">
    <source>
        <dbReference type="PROSITE-ProRule" id="PRU00023"/>
    </source>
</evidence>
<dbReference type="Proteomes" id="UP000677054">
    <property type="component" value="Unassembled WGS sequence"/>
</dbReference>
<dbReference type="InterPro" id="IPR035979">
    <property type="entry name" value="RBD_domain_sf"/>
</dbReference>
<feature type="compositionally biased region" description="Basic and acidic residues" evidence="9">
    <location>
        <begin position="614"/>
        <end position="624"/>
    </location>
</feature>
<dbReference type="Pfam" id="PF10417">
    <property type="entry name" value="1-cysPrx_C"/>
    <property type="match status" value="1"/>
</dbReference>
<dbReference type="Gene3D" id="1.25.40.20">
    <property type="entry name" value="Ankyrin repeat-containing domain"/>
    <property type="match status" value="1"/>
</dbReference>
<dbReference type="OrthoDB" id="265776at2759"/>
<dbReference type="Pfam" id="PF00578">
    <property type="entry name" value="AhpC-TSA"/>
    <property type="match status" value="1"/>
</dbReference>
<dbReference type="PROSITE" id="PS50297">
    <property type="entry name" value="ANK_REP_REGION"/>
    <property type="match status" value="1"/>
</dbReference>
<dbReference type="CDD" id="cd22860">
    <property type="entry name" value="PDRG1"/>
    <property type="match status" value="1"/>
</dbReference>
<feature type="domain" description="RRM" evidence="11">
    <location>
        <begin position="2339"/>
        <end position="2407"/>
    </location>
</feature>
<dbReference type="Gene3D" id="3.30.70.330">
    <property type="match status" value="1"/>
</dbReference>
<feature type="domain" description="USP" evidence="12">
    <location>
        <begin position="758"/>
        <end position="1418"/>
    </location>
</feature>
<name>A0A7R8XEB3_9CRUS</name>
<keyword evidence="5 8" id="KW-0694">RNA-binding</keyword>
<dbReference type="PROSITE" id="PS50102">
    <property type="entry name" value="RRM"/>
    <property type="match status" value="1"/>
</dbReference>
<protein>
    <recommendedName>
        <fullName evidence="2">ubiquitinyl hydrolase 1</fullName>
        <ecNumber evidence="2">3.4.19.12</ecNumber>
    </recommendedName>
</protein>
<keyword evidence="4" id="KW-0049">Antioxidant</keyword>
<feature type="region of interest" description="Disordered" evidence="9">
    <location>
        <begin position="2420"/>
        <end position="2448"/>
    </location>
</feature>
<dbReference type="EMBL" id="CAJPEV010000916">
    <property type="protein sequence ID" value="CAG0889491.1"/>
    <property type="molecule type" value="Genomic_DNA"/>
</dbReference>
<evidence type="ECO:0000259" key="11">
    <source>
        <dbReference type="PROSITE" id="PS50102"/>
    </source>
</evidence>
<keyword evidence="10" id="KW-1133">Transmembrane helix</keyword>
<dbReference type="CDD" id="cd02674">
    <property type="entry name" value="Peptidase_C19R"/>
    <property type="match status" value="1"/>
</dbReference>
<dbReference type="SUPFAM" id="SSF54928">
    <property type="entry name" value="RNA-binding domain, RBD"/>
    <property type="match status" value="1"/>
</dbReference>
<keyword evidence="7" id="KW-0040">ANK repeat</keyword>
<dbReference type="InterPro" id="IPR000504">
    <property type="entry name" value="RRM_dom"/>
</dbReference>
<accession>A0A7R8XEB3</accession>
<dbReference type="EMBL" id="LR900433">
    <property type="protein sequence ID" value="CAD7245659.1"/>
    <property type="molecule type" value="Genomic_DNA"/>
</dbReference>
<evidence type="ECO:0000256" key="5">
    <source>
        <dbReference type="ARBA" id="ARBA00022884"/>
    </source>
</evidence>
<feature type="transmembrane region" description="Helical" evidence="10">
    <location>
        <begin position="315"/>
        <end position="338"/>
    </location>
</feature>
<sequence length="2990" mass="339108">MAFDSGVCPHQGMLYNSTRPGRRGRKYPILRCNKCWKYWSARNGPIADRGQLRNVDDGCWLSFRDRNGHPCSIKTILLIVFCWAKDLTISQTHSFLTSLLSPTKDETLVDWRNFISEVLLRAFHAAALMGGPGEVVQIDESCFRINTPRKQGGLGEMKIPLLADKNTAISREYGVLKEDAGLTYRGLFIVDDKGILRQITINDLPVGRDVDETIRLVQAFQFTDKHGEVCPANWKPGDKTMKPDPKGSKEYFEKVSVRILTFILNGLVIRYISKEALGVANVRLALFYTTVLFLSHEAFRKACLSSQTSGKWQQVINILWLSVPLSVVCSIIIGWVWIHLLEAPGPEITTDYGLCVILIAVSTVIEKLSEPLYVTSQAFHFVRLREKFNEAQQVLQALVKLMLIFGLTVVCFGQAYSHLFLHLYGGTTLSSGIGPTLLQAHCLYVLFLALNGITEAFAFATMTRKEIDLYNLKLAWFSLLFIILSWLFTHFLGPVGFILANCANMVARILHRRLWIANACVKCLIDACVTWSKNLVACYNTMASSLALEEELGHHAGLTKGTAILILSQANYRREDRPNGHPSLFDLVLMLEDGVLSWSAGTKAQSETRLNMIGEDRIPGEQRKASTLPRHPFSLAKFQKRKEKDKHESPRTVQNGLEASSPSESDSSPAKKRSKSFLTHRPSLRKVGNFFSQMVKHVSSISLSHSSNGSAQFTNGVHNQTDPGICEVEERLGSWELYALSKEEKQQHWFGDKVPGVAGLRNHGNTCFINAVLQCLVHTDPLAEYMSRDCYKTDLVKRNKFNSKKYGTQGEVTEELAKLIGSIWTCQYSPDMTTDFKSVIDKHGSQYRGSSQHDAQEFLLWLLDKVHEDLNTARKKKYKRTRSTVGRPDEDVAAEALANHLRCHNSYIQALFQAQFRSSLTCPHCKSQSNTFDPFLCLSIPIPQRQMRPVLATVIYFSQQPREVKLGFNVSANASIKELREIIAADTGLDESHLILTEIDGEGFHRTFSGPELCLIQKATVFPGEEFPDKLSFVMADSQPLSVLGEDATHALYVLEMPPTKEPTETDGAFILLAWINLLYSADCCTRFGAPYIMQVSRETSYEDLQKLLLKEMQQVVKPSVLTTQQKVPLFGIKVVSGDKELPELSKDMDHPLYAESIEHGLSLCDDCSGPAHVKLVLAWLPEDKEGVIVVDSELLEEHESVKQLENSPQIQPVVTLEECFQLYTSEERLGAENAWLCPSCNRKQEVVKSLALWSLPQILVIHLKRFRQFSNQRTTSKLTTMVDFPLTSFDLSSHLVPRKKSENQANGPNGMFTMPPLNGLTINHHHQSSWATLKWVGKKSATLPAYGRLGSSHEDHLYDLYAVVNHHGSDLQGGHYTAYCKNSMDGKWYEFDDTQVESLSEGALVTQDAYLLFYQRRSHASSSSESGFCHWTEHVTDIQDNGRILRDTERKGVPAWQEHHIRILPMKAGGPPVSGGRARRHTDAIPRLPGFTRKPEPLSHRTPVGVSILLWQGSVQGLSLHARLGLSSWDISTILTCLCQPHPFATFSQDREANCPEKSLNFTFIIKYTLDTHSFASYCSTIHWMMEQAPGILNYPTAATWKHAPAVLLEVEMAPVKLPESLQDVCQKQVAASLVHACRNHINVADELRAEKSSAALAMFVHKVPSRFIEELLSTTLHMLTSRCEINDCGCLKTADCGLHQTVELLLSRDDLSLINIANLMNHSAVLRKNIPDIIYKCIPHCRSLTHLNISFRHIQTHLPDLDLEFLLLSIAQHCPDLEFLDVSFIKSIDGKALRNLYKSTHVGCYKLETLIISDCHLFPSDVTDALLHLPKLCYVGYMGLGAALKILHVLNPNVHLNITHVNALNFFLHHMNQAYESEVLDDVLIEHWHGHSKKVYLLATMNFLKFTEFELKRFIPARDHGESGIQQTKNVQQDLGDEAKQFYEAVINEQSTQEAQSVHKPTCTLHGEEKIPSGQKRKLTSILTLTPFQQQRMLYRLLKSVEDNDEQGTSELLDRGVEVNSVDVYGWTPLMLAAFHGHHELTKCLVKRGANISLRNKNGLSAFDLALHQGHLGLVDYLITQNKRKMDQPDVSAEIPANEPEPVLCKECNVLVPVKERRKHLTSMVHLLNTKMTTHSSTYGIPESNKGFQMLLRSGWDKKRGLGPSGEVDAAQLRNHIKMLEWQAEEILTDKQAIVSLDQRRNKNREALRALHGVDDTKRSYVCFGNMFIKLPNKDTVAILKRDQQKLDEEIEQLRNNLKPKVNVLRDLEGKSELAVVLDVGITIKEFPLSIDGVVASYAWLKESWEFVIIILNTHFEAGHGFLLKNTRSMAEERAEKRLFVGNLFPDVKEDELRQQFVKFGDVNAVEVRHKKDVEGNVVNTFAYINVYNNSVWKGYQIRLQLAKEGFLQRLAKEREEVTSQLQKEKKTRTKSMDTKGEHSQSQDQTCQIEKLENHLSKKLSLHPAKRVKLSKCEHKEEQTELDSDISDHDGMPDFPGTKNLTGEVADALKDIFSASAEKIVSRTCRHSKEYKQQTEIFKKEMKQDDSVKDVLKRLEGFSCVWRDADESHKRSAMRCGSEEVTGNQGEMERRKKQESNQKRLQSIKEMQKMAKEKQKAIKESLKEEGKRKNKKIVFDSNLEEEGTIPLILPKKGSKKTLFDEDDDKDIEEADQFQIRPQIYAVSCWQFLELQSRYGTDERFRLDARFAEGAGADGKQEEEGVNEEKEREREKQIRILSQVLGKEIRLKKSTPRKPQMTRFDPAFQPEIKCKNENETRNKKKEKTKLEDEGDESLKIIPEVSKETAYAVSEDLTQRFRGDGKREFLISALFSQDGNFQDAEEEKKKAVKVTKKLTQIKGQSVNPFRYDSSDTDEGDEEVVEQRVNESLATNTAFILGSGSGSRWFFTPDDPRFQAAHKFLQKPDQPEQEIRAEWRAKRPALLTRLKKRTRDAVRRKRQHLSSTVTESMYRDRSYLYLRAFEDVPIDATQL</sequence>
<feature type="transmembrane region" description="Helical" evidence="10">
    <location>
        <begin position="437"/>
        <end position="462"/>
    </location>
</feature>
<dbReference type="PROSITE" id="PS00972">
    <property type="entry name" value="USP_1"/>
    <property type="match status" value="1"/>
</dbReference>
<dbReference type="InterPro" id="IPR019479">
    <property type="entry name" value="Peroxiredoxin_C"/>
</dbReference>
<dbReference type="PANTHER" id="PTHR21646">
    <property type="entry name" value="UBIQUITIN CARBOXYL-TERMINAL HYDROLASE"/>
    <property type="match status" value="1"/>
</dbReference>
<dbReference type="GO" id="GO:0006488">
    <property type="term" value="P:dolichol-linked oligosaccharide biosynthetic process"/>
    <property type="evidence" value="ECO:0007669"/>
    <property type="project" value="InterPro"/>
</dbReference>
<keyword evidence="10" id="KW-0472">Membrane</keyword>
<dbReference type="InterPro" id="IPR032675">
    <property type="entry name" value="LRR_dom_sf"/>
</dbReference>
<evidence type="ECO:0000256" key="3">
    <source>
        <dbReference type="ARBA" id="ARBA00022559"/>
    </source>
</evidence>
<feature type="repeat" description="ANK" evidence="7">
    <location>
        <begin position="2027"/>
        <end position="2059"/>
    </location>
</feature>